<dbReference type="AlphaFoldDB" id="A8IN56"/>
<dbReference type="CDD" id="cd20298">
    <property type="entry name" value="cupin_UAH"/>
    <property type="match status" value="1"/>
</dbReference>
<dbReference type="HOGENOM" id="CLU_070848_0_1_5"/>
<proteinExistence type="predicted"/>
<gene>
    <name evidence="5" type="ordered locus">AZC_3706</name>
</gene>
<dbReference type="SUPFAM" id="SSF51182">
    <property type="entry name" value="RmlC-like cupins"/>
    <property type="match status" value="1"/>
</dbReference>
<dbReference type="PANTHER" id="PTHR21221">
    <property type="entry name" value="UREIDOGLYCOLATE HYDROLASE"/>
    <property type="match status" value="1"/>
</dbReference>
<dbReference type="Pfam" id="PF04115">
    <property type="entry name" value="Ureidogly_lyase"/>
    <property type="match status" value="1"/>
</dbReference>
<organism evidence="5 6">
    <name type="scientific">Azorhizobium caulinodans (strain ATCC 43989 / DSM 5975 / JCM 20966 / LMG 6465 / NBRC 14845 / NCIMB 13405 / ORS 571)</name>
    <dbReference type="NCBI Taxonomy" id="438753"/>
    <lineage>
        <taxon>Bacteria</taxon>
        <taxon>Pseudomonadati</taxon>
        <taxon>Pseudomonadota</taxon>
        <taxon>Alphaproteobacteria</taxon>
        <taxon>Hyphomicrobiales</taxon>
        <taxon>Xanthobacteraceae</taxon>
        <taxon>Azorhizobium</taxon>
    </lineage>
</organism>
<dbReference type="eggNOG" id="COG3194">
    <property type="taxonomic scope" value="Bacteria"/>
</dbReference>
<protein>
    <submittedName>
        <fullName evidence="5">Putative ureidoglycolate hydrolase</fullName>
    </submittedName>
</protein>
<dbReference type="Gene3D" id="2.60.120.480">
    <property type="entry name" value="Ureidoglycolate hydrolase"/>
    <property type="match status" value="1"/>
</dbReference>
<reference evidence="5 6" key="1">
    <citation type="journal article" date="2007" name="Appl. Environ. Microbiol.">
        <title>Rhizobial factors required for stem nodule maturation and maintenance in Sesbania rostrata-Azorhizobium caulinodans ORS571 symbiosis.</title>
        <authorList>
            <person name="Suzuki S."/>
            <person name="Aono T."/>
            <person name="Lee KB."/>
            <person name="Suzuki T."/>
            <person name="Liu CT."/>
            <person name="Miwa H."/>
            <person name="Wakao S."/>
            <person name="Iki T."/>
            <person name="Oyaizu H."/>
        </authorList>
    </citation>
    <scope>NUCLEOTIDE SEQUENCE [LARGE SCALE GENOMIC DNA]</scope>
    <source>
        <strain evidence="6">ATCC 43989 / DSM 5975 / JCM 20966 / LMG 6465 / NBRC 14845 / NCIMB 13405 / ORS 571</strain>
    </source>
</reference>
<evidence type="ECO:0000313" key="6">
    <source>
        <dbReference type="Proteomes" id="UP000000270"/>
    </source>
</evidence>
<dbReference type="InterPro" id="IPR024060">
    <property type="entry name" value="Ureidoglycolate_lyase_dom_sf"/>
</dbReference>
<dbReference type="Proteomes" id="UP000000270">
    <property type="component" value="Chromosome"/>
</dbReference>
<reference evidence="5 6" key="5">
    <citation type="journal article" date="2010" name="Appl. Environ. Microbiol.">
        <title>phrR-like gene praR of Azorhizobium caulinodans ORS571 is essential for symbiosis with Sesbania rostrata and is involved in expression of reb genes.</title>
        <authorList>
            <person name="Akiba N."/>
            <person name="Aono T."/>
            <person name="Toyazaki H."/>
            <person name="Sato S."/>
            <person name="Oyaizu H."/>
        </authorList>
    </citation>
    <scope>NUCLEOTIDE SEQUENCE [LARGE SCALE GENOMIC DNA]</scope>
    <source>
        <strain evidence="6">ATCC 43989 / DSM 5975 / JCM 20966 / LMG 6465 / NBRC 14845 / NCIMB 13405 / ORS 571</strain>
    </source>
</reference>
<keyword evidence="3" id="KW-0456">Lyase</keyword>
<keyword evidence="2" id="KW-0659">Purine metabolism</keyword>
<dbReference type="STRING" id="438753.AZC_3706"/>
<reference evidence="5 6" key="6">
    <citation type="journal article" date="2011" name="Appl. Environ. Microbiol.">
        <title>Involvement of the azorhizobial chromosome partition gene (parA) in the onset of bacteroid differentiation during Sesbania rostrata stem nodule development.</title>
        <authorList>
            <person name="Liu CT."/>
            <person name="Lee KB."/>
            <person name="Wang YS."/>
            <person name="Peng MH."/>
            <person name="Lee KT."/>
            <person name="Suzuki S."/>
            <person name="Suzuki T."/>
            <person name="Oyaizu H."/>
        </authorList>
    </citation>
    <scope>NUCLEOTIDE SEQUENCE [LARGE SCALE GENOMIC DNA]</scope>
    <source>
        <strain evidence="6">ATCC 43989 / DSM 5975 / JCM 20966 / LMG 6465 / NBRC 14845 / NCIMB 13405 / ORS 571</strain>
    </source>
</reference>
<keyword evidence="5" id="KW-0378">Hydrolase</keyword>
<accession>A8IN56</accession>
<comment type="catalytic activity">
    <reaction evidence="4">
        <text>(S)-ureidoglycolate = urea + glyoxylate</text>
        <dbReference type="Rhea" id="RHEA:11304"/>
        <dbReference type="ChEBI" id="CHEBI:16199"/>
        <dbReference type="ChEBI" id="CHEBI:36655"/>
        <dbReference type="ChEBI" id="CHEBI:57296"/>
        <dbReference type="EC" id="4.3.2.3"/>
    </reaction>
</comment>
<reference evidence="6" key="2">
    <citation type="submission" date="2007-04" db="EMBL/GenBank/DDBJ databases">
        <title>Complete genome sequence of the nitrogen-fixing bacterium Azorhizobium caulinodans ORS571.</title>
        <authorList>
            <person name="Lee K.B."/>
            <person name="Backer P.D."/>
            <person name="Aono T."/>
            <person name="Liu C.T."/>
            <person name="Suzuki S."/>
            <person name="Suzuki T."/>
            <person name="Kaneko T."/>
            <person name="Yamada M."/>
            <person name="Tabata S."/>
            <person name="Kupfer D.M."/>
            <person name="Najar F.Z."/>
            <person name="Wiley G.B."/>
            <person name="Roe B."/>
            <person name="Binnewies T."/>
            <person name="Ussery D."/>
            <person name="Vereecke D."/>
            <person name="Gevers D."/>
            <person name="Holsters M."/>
            <person name="Oyaizu H."/>
        </authorList>
    </citation>
    <scope>NUCLEOTIDE SEQUENCE [LARGE SCALE GENOMIC DNA]</scope>
    <source>
        <strain evidence="6">ATCC 43989 / DSM 5975 / JCM 20966 / LMG 6465 / NBRC 14845 / NCIMB 13405 / ORS 571</strain>
    </source>
</reference>
<dbReference type="PANTHER" id="PTHR21221:SF1">
    <property type="entry name" value="UREIDOGLYCOLATE LYASE"/>
    <property type="match status" value="1"/>
</dbReference>
<dbReference type="InterPro" id="IPR007247">
    <property type="entry name" value="Ureidogly_lyase"/>
</dbReference>
<comment type="subunit">
    <text evidence="1">Homodimer.</text>
</comment>
<evidence type="ECO:0000256" key="2">
    <source>
        <dbReference type="ARBA" id="ARBA00022631"/>
    </source>
</evidence>
<dbReference type="GO" id="GO:0050385">
    <property type="term" value="F:ureidoglycolate lyase activity"/>
    <property type="evidence" value="ECO:0007669"/>
    <property type="project" value="UniProtKB-EC"/>
</dbReference>
<sequence length="182" mass="19572">MRAAFLSRTIGAMLSLIPLALNPERFAPFGAVVRLGAPLVVNEGFAQRRDARLELEGREPGARMCLSLFDVSVRPAPLLVRQLERHPWSAQVFLPVDGCRALVVVAGSTPDGGVDPVQLAAFIAGPEDGILYAPGVWHLGLSSLDRPARFHMAMWSGTRPDTELCDLPEPVQVEMAAAGVPK</sequence>
<dbReference type="KEGG" id="azc:AZC_3706"/>
<dbReference type="GO" id="GO:0004848">
    <property type="term" value="F:ureidoglycolate hydrolase activity"/>
    <property type="evidence" value="ECO:0007669"/>
    <property type="project" value="InterPro"/>
</dbReference>
<dbReference type="InterPro" id="IPR047233">
    <property type="entry name" value="UAH_cupin"/>
</dbReference>
<dbReference type="GO" id="GO:0006144">
    <property type="term" value="P:purine nucleobase metabolic process"/>
    <property type="evidence" value="ECO:0007669"/>
    <property type="project" value="UniProtKB-KW"/>
</dbReference>
<evidence type="ECO:0000256" key="4">
    <source>
        <dbReference type="ARBA" id="ARBA00047684"/>
    </source>
</evidence>
<keyword evidence="6" id="KW-1185">Reference proteome</keyword>
<reference evidence="5 6" key="3">
    <citation type="journal article" date="2008" name="BMC Genomics">
        <title>The genome of the versatile nitrogen fixer Azorhizobium caulinodans ORS571.</title>
        <authorList>
            <person name="Lee KB."/>
            <person name="Backer P.D."/>
            <person name="Aono T."/>
            <person name="Liu CT."/>
            <person name="Suzuki S."/>
            <person name="Suzuki T."/>
            <person name="Kaneko T."/>
            <person name="Yamada M."/>
            <person name="Tabata S."/>
            <person name="Kupfer D.M."/>
            <person name="Najar F.Z."/>
            <person name="Wiley G.B."/>
            <person name="Roe B."/>
            <person name="Binnewies T.T."/>
            <person name="Ussery D.W."/>
            <person name="D'Haeze W."/>
            <person name="Herder J.D."/>
            <person name="Gevers D."/>
            <person name="Vereecke D."/>
            <person name="Holsters M."/>
            <person name="Oyaizu H."/>
        </authorList>
    </citation>
    <scope>NUCLEOTIDE SEQUENCE [LARGE SCALE GENOMIC DNA]</scope>
    <source>
        <strain evidence="6">ATCC 43989 / DSM 5975 / JCM 20966 / LMG 6465 / NBRC 14845 / NCIMB 13405 / ORS 571</strain>
    </source>
</reference>
<evidence type="ECO:0000313" key="5">
    <source>
        <dbReference type="EMBL" id="BAF89704.1"/>
    </source>
</evidence>
<name>A8IN56_AZOC5</name>
<evidence type="ECO:0000256" key="3">
    <source>
        <dbReference type="ARBA" id="ARBA00023239"/>
    </source>
</evidence>
<dbReference type="InterPro" id="IPR011051">
    <property type="entry name" value="RmlC_Cupin_sf"/>
</dbReference>
<evidence type="ECO:0000256" key="1">
    <source>
        <dbReference type="ARBA" id="ARBA00011738"/>
    </source>
</evidence>
<dbReference type="EMBL" id="AP009384">
    <property type="protein sequence ID" value="BAF89704.1"/>
    <property type="molecule type" value="Genomic_DNA"/>
</dbReference>
<reference evidence="5 6" key="4">
    <citation type="journal article" date="2009" name="Appl. Environ. Microbiol.">
        <title>Comparative genome-wide transcriptional profiling of Azorhizobium caulinodans ORS571 grown under free-living and symbiotic conditions.</title>
        <authorList>
            <person name="Tsukada S."/>
            <person name="Aono T."/>
            <person name="Akiba N."/>
            <person name="Lee KB."/>
            <person name="Liu CT."/>
            <person name="Toyazaki H."/>
            <person name="Oyaizu H."/>
        </authorList>
    </citation>
    <scope>NUCLEOTIDE SEQUENCE [LARGE SCALE GENOMIC DNA]</scope>
    <source>
        <strain evidence="6">ATCC 43989 / DSM 5975 / JCM 20966 / LMG 6465 / NBRC 14845 / NCIMB 13405 / ORS 571</strain>
    </source>
</reference>
<dbReference type="GO" id="GO:0000256">
    <property type="term" value="P:allantoin catabolic process"/>
    <property type="evidence" value="ECO:0007669"/>
    <property type="project" value="InterPro"/>
</dbReference>